<protein>
    <submittedName>
        <fullName evidence="4">Outer envelope protein 61, chloroplastic</fullName>
    </submittedName>
</protein>
<feature type="compositionally biased region" description="Polar residues" evidence="2">
    <location>
        <begin position="364"/>
        <end position="377"/>
    </location>
</feature>
<proteinExistence type="predicted"/>
<dbReference type="GO" id="GO:0005829">
    <property type="term" value="C:cytosol"/>
    <property type="evidence" value="ECO:0000318"/>
    <property type="project" value="GO_Central"/>
</dbReference>
<dbReference type="PANTHER" id="PTHR48433">
    <property type="entry name" value="OUTER ENVELOPE PROTEIN 61-LIKE"/>
    <property type="match status" value="1"/>
</dbReference>
<keyword evidence="3" id="KW-1133">Transmembrane helix</keyword>
<evidence type="ECO:0000256" key="3">
    <source>
        <dbReference type="SAM" id="Phobius"/>
    </source>
</evidence>
<evidence type="ECO:0000256" key="2">
    <source>
        <dbReference type="SAM" id="MobiDB-lite"/>
    </source>
</evidence>
<gene>
    <name evidence="4" type="ORF">ZOSMA_116G00410</name>
</gene>
<keyword evidence="5" id="KW-1185">Reference proteome</keyword>
<evidence type="ECO:0000256" key="1">
    <source>
        <dbReference type="PROSITE-ProRule" id="PRU00339"/>
    </source>
</evidence>
<feature type="repeat" description="TPR" evidence="1">
    <location>
        <begin position="139"/>
        <end position="172"/>
    </location>
</feature>
<reference evidence="5" key="1">
    <citation type="journal article" date="2016" name="Nature">
        <title>The genome of the seagrass Zostera marina reveals angiosperm adaptation to the sea.</title>
        <authorList>
            <person name="Olsen J.L."/>
            <person name="Rouze P."/>
            <person name="Verhelst B."/>
            <person name="Lin Y.-C."/>
            <person name="Bayer T."/>
            <person name="Collen J."/>
            <person name="Dattolo E."/>
            <person name="De Paoli E."/>
            <person name="Dittami S."/>
            <person name="Maumus F."/>
            <person name="Michel G."/>
            <person name="Kersting A."/>
            <person name="Lauritano C."/>
            <person name="Lohaus R."/>
            <person name="Toepel M."/>
            <person name="Tonon T."/>
            <person name="Vanneste K."/>
            <person name="Amirebrahimi M."/>
            <person name="Brakel J."/>
            <person name="Bostroem C."/>
            <person name="Chovatia M."/>
            <person name="Grimwood J."/>
            <person name="Jenkins J.W."/>
            <person name="Jueterbock A."/>
            <person name="Mraz A."/>
            <person name="Stam W.T."/>
            <person name="Tice H."/>
            <person name="Bornberg-Bauer E."/>
            <person name="Green P.J."/>
            <person name="Pearson G.A."/>
            <person name="Procaccini G."/>
            <person name="Duarte C.M."/>
            <person name="Schmutz J."/>
            <person name="Reusch T.B.H."/>
            <person name="Van de Peer Y."/>
        </authorList>
    </citation>
    <scope>NUCLEOTIDE SEQUENCE [LARGE SCALE GENOMIC DNA]</scope>
    <source>
        <strain evidence="5">cv. Finnish</strain>
    </source>
</reference>
<dbReference type="EMBL" id="LFYR01000182">
    <property type="protein sequence ID" value="KMZ75318.1"/>
    <property type="molecule type" value="Genomic_DNA"/>
</dbReference>
<comment type="caution">
    <text evidence="4">The sequence shown here is derived from an EMBL/GenBank/DDBJ whole genome shotgun (WGS) entry which is preliminary data.</text>
</comment>
<dbReference type="STRING" id="29655.A0A0K9Q236"/>
<dbReference type="OMA" id="RWADKIQ"/>
<accession>A0A0K9Q236</accession>
<dbReference type="Gene3D" id="1.25.40.10">
    <property type="entry name" value="Tetratricopeptide repeat domain"/>
    <property type="match status" value="1"/>
</dbReference>
<dbReference type="SUPFAM" id="SSF48452">
    <property type="entry name" value="TPR-like"/>
    <property type="match status" value="1"/>
</dbReference>
<feature type="compositionally biased region" description="Polar residues" evidence="2">
    <location>
        <begin position="390"/>
        <end position="412"/>
    </location>
</feature>
<dbReference type="SMART" id="SM00028">
    <property type="entry name" value="TPR"/>
    <property type="match status" value="3"/>
</dbReference>
<dbReference type="InterPro" id="IPR053319">
    <property type="entry name" value="OEP61"/>
</dbReference>
<dbReference type="GO" id="GO:0005739">
    <property type="term" value="C:mitochondrion"/>
    <property type="evidence" value="ECO:0000318"/>
    <property type="project" value="GO_Central"/>
</dbReference>
<dbReference type="GO" id="GO:0006626">
    <property type="term" value="P:protein targeting to mitochondrion"/>
    <property type="evidence" value="ECO:0000318"/>
    <property type="project" value="GO_Central"/>
</dbReference>
<feature type="compositionally biased region" description="Polar residues" evidence="2">
    <location>
        <begin position="419"/>
        <end position="432"/>
    </location>
</feature>
<dbReference type="PANTHER" id="PTHR48433:SF1">
    <property type="entry name" value="OUTER ENVELOPE PROTEIN 61-LIKE"/>
    <property type="match status" value="1"/>
</dbReference>
<name>A0A0K9Q236_ZOSMR</name>
<keyword evidence="3" id="KW-0472">Membrane</keyword>
<dbReference type="Proteomes" id="UP000036987">
    <property type="component" value="Unassembled WGS sequence"/>
</dbReference>
<keyword evidence="3" id="KW-0812">Transmembrane</keyword>
<evidence type="ECO:0000313" key="5">
    <source>
        <dbReference type="Proteomes" id="UP000036987"/>
    </source>
</evidence>
<dbReference type="InterPro" id="IPR019734">
    <property type="entry name" value="TPR_rpt"/>
</dbReference>
<dbReference type="InterPro" id="IPR011990">
    <property type="entry name" value="TPR-like_helical_dom_sf"/>
</dbReference>
<feature type="compositionally biased region" description="Basic and acidic residues" evidence="2">
    <location>
        <begin position="226"/>
        <end position="240"/>
    </location>
</feature>
<dbReference type="GO" id="GO:0031072">
    <property type="term" value="F:heat shock protein binding"/>
    <property type="evidence" value="ECO:0000318"/>
    <property type="project" value="GO_Central"/>
</dbReference>
<dbReference type="OrthoDB" id="245563at2759"/>
<dbReference type="AlphaFoldDB" id="A0A0K9Q236"/>
<sequence length="543" mass="59685">MATENMNNMSSQDIRNAAEQLNSSSTEDIVGIGEKMAKVKPEDIAAMRAQSNAYASYGLNAAQTLKQQGNELHGIGKFHDASQKYLHAKRNLKGVPMSNCRTLQLQCSLNLMSCYLKTKMFNECIKEGSEVLSYDSKNVKALYRRGQAYKEIGNLKAATTDLTEAHDISPDDETIVDVLRDTKEKLSKLGLQTVSGGLTIEEIVEEKSTPEISGDLSTDSSASTSKEVDDHGHSECLRGNGDHVADAQFLQGFKDDPEAIKSFQNYVSNTDLGSLAAMSGSNIPPEMIKTATDMIGKMKPDELQNMLKVASSLQRKDLSTPGVVNDSNGPKLTEMTPEMVNFAAENFKKMSPDELQKIVEVASSAKQNSSTFSADTSNSRREESRGNPFVSVTNGTPPFSRNHNSVENTVNPFSYPEAGSSSSIPTTSPDLQNSLKNSMKDPAMQKMFKSMMRDMNPDMLANMSEQFGLKLSKDDVSKAQQAMSSLSADDLDRMLRWAERAQKAFEKAKKIKNWLLGKPGLILAIFMLVLAFLFHQLGFIGRR</sequence>
<keyword evidence="1" id="KW-0802">TPR repeat</keyword>
<dbReference type="PROSITE" id="PS50005">
    <property type="entry name" value="TPR"/>
    <property type="match status" value="1"/>
</dbReference>
<organism evidence="4 5">
    <name type="scientific">Zostera marina</name>
    <name type="common">Eelgrass</name>
    <dbReference type="NCBI Taxonomy" id="29655"/>
    <lineage>
        <taxon>Eukaryota</taxon>
        <taxon>Viridiplantae</taxon>
        <taxon>Streptophyta</taxon>
        <taxon>Embryophyta</taxon>
        <taxon>Tracheophyta</taxon>
        <taxon>Spermatophyta</taxon>
        <taxon>Magnoliopsida</taxon>
        <taxon>Liliopsida</taxon>
        <taxon>Zosteraceae</taxon>
        <taxon>Zostera</taxon>
    </lineage>
</organism>
<keyword evidence="4" id="KW-0261">Viral envelope protein</keyword>
<keyword evidence="4" id="KW-0946">Virion</keyword>
<feature type="region of interest" description="Disordered" evidence="2">
    <location>
        <begin position="206"/>
        <end position="240"/>
    </location>
</feature>
<feature type="transmembrane region" description="Helical" evidence="3">
    <location>
        <begin position="520"/>
        <end position="540"/>
    </location>
</feature>
<feature type="region of interest" description="Disordered" evidence="2">
    <location>
        <begin position="362"/>
        <end position="432"/>
    </location>
</feature>
<evidence type="ECO:0000313" key="4">
    <source>
        <dbReference type="EMBL" id="KMZ75318.1"/>
    </source>
</evidence>
<feature type="compositionally biased region" description="Polar residues" evidence="2">
    <location>
        <begin position="215"/>
        <end position="225"/>
    </location>
</feature>